<dbReference type="STRING" id="649764.HMPREF0762_01802"/>
<keyword evidence="1" id="KW-1133">Transmembrane helix</keyword>
<organism evidence="2 3">
    <name type="scientific">Slackia exigua (strain ATCC 700122 / DSM 15923 / CIP 105133 / JCM 11022 / KCTC 5966 / S-7)</name>
    <dbReference type="NCBI Taxonomy" id="649764"/>
    <lineage>
        <taxon>Bacteria</taxon>
        <taxon>Bacillati</taxon>
        <taxon>Actinomycetota</taxon>
        <taxon>Coriobacteriia</taxon>
        <taxon>Eggerthellales</taxon>
        <taxon>Eggerthellaceae</taxon>
        <taxon>Slackia</taxon>
    </lineage>
</organism>
<accession>D0WIX7</accession>
<protein>
    <submittedName>
        <fullName evidence="2">Uncharacterized protein</fullName>
    </submittedName>
</protein>
<name>D0WIX7_SLAES</name>
<feature type="transmembrane region" description="Helical" evidence="1">
    <location>
        <begin position="54"/>
        <end position="71"/>
    </location>
</feature>
<reference evidence="2" key="1">
    <citation type="submission" date="2009-10" db="EMBL/GenBank/DDBJ databases">
        <authorList>
            <person name="Weinstock G."/>
            <person name="Sodergren E."/>
            <person name="Clifton S."/>
            <person name="Fulton L."/>
            <person name="Fulton B."/>
            <person name="Courtney L."/>
            <person name="Fronick C."/>
            <person name="Harrison M."/>
            <person name="Strong C."/>
            <person name="Farmer C."/>
            <person name="Delahaunty K."/>
            <person name="Markovic C."/>
            <person name="Hall O."/>
            <person name="Minx P."/>
            <person name="Tomlinson C."/>
            <person name="Mitreva M."/>
            <person name="Nelson J."/>
            <person name="Hou S."/>
            <person name="Wollam A."/>
            <person name="Pepin K.H."/>
            <person name="Johnson M."/>
            <person name="Bhonagiri V."/>
            <person name="Nash W.E."/>
            <person name="Warren W."/>
            <person name="Chinwalla A."/>
            <person name="Mardis E.R."/>
            <person name="Wilson R.K."/>
        </authorList>
    </citation>
    <scope>NUCLEOTIDE SEQUENCE [LARGE SCALE GENOMIC DNA]</scope>
    <source>
        <strain evidence="2">ATCC 700122</strain>
    </source>
</reference>
<keyword evidence="1" id="KW-0472">Membrane</keyword>
<gene>
    <name evidence="2" type="ORF">HMPREF0762_01802</name>
</gene>
<proteinExistence type="predicted"/>
<comment type="caution">
    <text evidence="2">The sequence shown here is derived from an EMBL/GenBank/DDBJ whole genome shotgun (WGS) entry which is preliminary data.</text>
</comment>
<sequence length="180" mass="20049">MYNSIYLTREVLVRNATEWFDHLGGIVIIAASLVTIASEGIFGDLFEALSQYPIAFLIVMFIAVIIGFVIGRYTSAVPSKHAVTRAVCMNLSKRNKVIVLECLENGCAKLCDDDCDAAALVNLGILCKPDEYSSIAPISFHLAPDRIKIIQRNRERWLGNMSDTECKMRLTCGNLTQYRP</sequence>
<keyword evidence="1" id="KW-0812">Transmembrane</keyword>
<dbReference type="EMBL" id="ACUX02000019">
    <property type="protein sequence ID" value="EEZ60325.1"/>
    <property type="molecule type" value="Genomic_DNA"/>
</dbReference>
<keyword evidence="3" id="KW-1185">Reference proteome</keyword>
<evidence type="ECO:0000256" key="1">
    <source>
        <dbReference type="SAM" id="Phobius"/>
    </source>
</evidence>
<dbReference type="Proteomes" id="UP000006001">
    <property type="component" value="Unassembled WGS sequence"/>
</dbReference>
<dbReference type="AlphaFoldDB" id="D0WIX7"/>
<dbReference type="HOGENOM" id="CLU_1495246_0_0_11"/>
<evidence type="ECO:0000313" key="2">
    <source>
        <dbReference type="EMBL" id="EEZ60325.1"/>
    </source>
</evidence>
<evidence type="ECO:0000313" key="3">
    <source>
        <dbReference type="Proteomes" id="UP000006001"/>
    </source>
</evidence>
<feature type="transmembrane region" description="Helical" evidence="1">
    <location>
        <begin position="20"/>
        <end position="42"/>
    </location>
</feature>